<name>A0A9Q8WD34_9PEZI</name>
<keyword evidence="3" id="KW-1185">Reference proteome</keyword>
<accession>A0A9Q8WD34</accession>
<reference evidence="2" key="1">
    <citation type="journal article" date="2021" name="Mol. Plant Microbe Interact.">
        <title>Complete Genome Sequence of the Plant-Pathogenic Fungus Colletotrichum lupini.</title>
        <authorList>
            <person name="Baroncelli R."/>
            <person name="Pensec F."/>
            <person name="Da Lio D."/>
            <person name="Boufleur T."/>
            <person name="Vicente I."/>
            <person name="Sarrocco S."/>
            <person name="Picot A."/>
            <person name="Baraldi E."/>
            <person name="Sukno S."/>
            <person name="Thon M."/>
            <person name="Le Floch G."/>
        </authorList>
    </citation>
    <scope>NUCLEOTIDE SEQUENCE</scope>
    <source>
        <strain evidence="2">IMI 504893</strain>
    </source>
</reference>
<evidence type="ECO:0000313" key="3">
    <source>
        <dbReference type="Proteomes" id="UP000830671"/>
    </source>
</evidence>
<dbReference type="GeneID" id="73337841"/>
<proteinExistence type="predicted"/>
<organism evidence="2 3">
    <name type="scientific">Colletotrichum lupini</name>
    <dbReference type="NCBI Taxonomy" id="145971"/>
    <lineage>
        <taxon>Eukaryota</taxon>
        <taxon>Fungi</taxon>
        <taxon>Dikarya</taxon>
        <taxon>Ascomycota</taxon>
        <taxon>Pezizomycotina</taxon>
        <taxon>Sordariomycetes</taxon>
        <taxon>Hypocreomycetidae</taxon>
        <taxon>Glomerellales</taxon>
        <taxon>Glomerellaceae</taxon>
        <taxon>Colletotrichum</taxon>
        <taxon>Colletotrichum acutatum species complex</taxon>
    </lineage>
</organism>
<sequence length="792" mass="87930">MSTAPFDNLADSDGLGRRETGDESCVTTSASHSIANGSNMHRYTRLGMVGKLLEAGFMTKSGALCTQLCRPGIRRKGPRYFQCPIFGPKFRLPPRPEMEGKKVFHAAFNALILFSQIFLPRIFLPQILEGTKMHLSFPAYLRSQTWLDYCREEGALPPACFLFHISRPFQVPTITNDRRPLFALQVPNPSHGQDSVSLAAEYHRCFLPTSSHRAASHHPRLSSPRYSFLTPSRSITGSMTNFSATPSFQSLVCGMSYALAPHSSRHCGCIEYLAVLFKKEVMTPSILGYITNSFLEMALEKHCLRYSHPSPADSPGTYRPTLEGSLGLVCHILHWLVSSDSVKARYRHILSIQNCRPGQTHDSTTLEKVLQPPPSLRPPPRYSYSCQPTINPMATKVKGMSEAMWLTSGDALIKTRTKRMCLDHAASVCSSRWETLVIATLIVANAPVSERLVEQVCTFRPLWSPSAIPSARSGRREEKRLYHSLGTVDRSVKACLPARSGREYHTKRGYINYLLASSSASHHAPQMEHILTRHFSGWKFDGDHGGPMDQADLGDKDDTLEPGASIPIYSVDYTRNDEAGLDIIAPNSYSIPNLYAPLKLGMGDSSSLQGSRASNSVPTTTTAANRDGPGESLEGRWHSHISHWNPVLTAHFTSQLEPSPPPFPLFRHLTQGLTDDLNEWAWWSHPIRQPILACRSPAVYVSSVIPQQQIAAARCLLAAPLFATPQPLMLCYLLVIYQQSGNEDRRPTALPSVDIPRERGQEPRSSPNPRPIFVLIYFCRHSPDQAVSEPGG</sequence>
<feature type="region of interest" description="Disordered" evidence="1">
    <location>
        <begin position="606"/>
        <end position="630"/>
    </location>
</feature>
<feature type="region of interest" description="Disordered" evidence="1">
    <location>
        <begin position="361"/>
        <end position="382"/>
    </location>
</feature>
<feature type="compositionally biased region" description="Pro residues" evidence="1">
    <location>
        <begin position="371"/>
        <end position="381"/>
    </location>
</feature>
<evidence type="ECO:0000313" key="2">
    <source>
        <dbReference type="EMBL" id="UQC78337.1"/>
    </source>
</evidence>
<evidence type="ECO:0000256" key="1">
    <source>
        <dbReference type="SAM" id="MobiDB-lite"/>
    </source>
</evidence>
<dbReference type="RefSeq" id="XP_049139974.1">
    <property type="nucleotide sequence ID" value="XM_049282831.1"/>
</dbReference>
<gene>
    <name evidence="2" type="ORF">CLUP02_03814</name>
</gene>
<feature type="region of interest" description="Disordered" evidence="1">
    <location>
        <begin position="744"/>
        <end position="769"/>
    </location>
</feature>
<dbReference type="AlphaFoldDB" id="A0A9Q8WD34"/>
<dbReference type="EMBL" id="CP019474">
    <property type="protein sequence ID" value="UQC78337.1"/>
    <property type="molecule type" value="Genomic_DNA"/>
</dbReference>
<feature type="region of interest" description="Disordered" evidence="1">
    <location>
        <begin position="1"/>
        <end position="29"/>
    </location>
</feature>
<dbReference type="Proteomes" id="UP000830671">
    <property type="component" value="Chromosome 2"/>
</dbReference>
<dbReference type="KEGG" id="clup:CLUP02_03814"/>
<feature type="compositionally biased region" description="Polar residues" evidence="1">
    <location>
        <begin position="606"/>
        <end position="624"/>
    </location>
</feature>
<protein>
    <submittedName>
        <fullName evidence="2">Uncharacterized protein</fullName>
    </submittedName>
</protein>